<proteinExistence type="predicted"/>
<dbReference type="SUPFAM" id="SSF53474">
    <property type="entry name" value="alpha/beta-Hydrolases"/>
    <property type="match status" value="1"/>
</dbReference>
<evidence type="ECO:0000256" key="1">
    <source>
        <dbReference type="SAM" id="MobiDB-lite"/>
    </source>
</evidence>
<feature type="domain" description="Thioesterase" evidence="2">
    <location>
        <begin position="23"/>
        <end position="145"/>
    </location>
</feature>
<keyword evidence="3" id="KW-0378">Hydrolase</keyword>
<dbReference type="Pfam" id="PF00975">
    <property type="entry name" value="Thioesterase"/>
    <property type="match status" value="1"/>
</dbReference>
<sequence length="281" mass="30888">MFDTNPNLIQDPQRSSERSSPTPLVLIHDGGGTIFSYYCLGSLGRPLYGIFNPNYHSGRSWAGGLPEMARHYVRLVRTVVPRGPVILGGWSLGGLLSLEMARELAGDPSLRVLGIVMIDSVYPRAPPAWLPSLPVVQHAAKWGENTRPETRAAVTRCFEEAVAMVGRWTPPAWGPESADASQMASMDGRNSHSTSSPAHGPPPVFLLRAKEAVPVLVEGVSRVDLHRQDRLLGWGNYRRDMIVRVTDIPGHHFSIFALENLDAVTEGLIKVCSEVEDWTPR</sequence>
<dbReference type="Gene3D" id="3.40.50.1820">
    <property type="entry name" value="alpha/beta hydrolase"/>
    <property type="match status" value="1"/>
</dbReference>
<evidence type="ECO:0000259" key="2">
    <source>
        <dbReference type="Pfam" id="PF00975"/>
    </source>
</evidence>
<gene>
    <name evidence="3" type="ORF">QBC33DRAFT_466795</name>
</gene>
<name>A0AAJ0C707_9PEZI</name>
<dbReference type="GeneID" id="85308340"/>
<comment type="caution">
    <text evidence="3">The sequence shown here is derived from an EMBL/GenBank/DDBJ whole genome shotgun (WGS) entry which is preliminary data.</text>
</comment>
<protein>
    <submittedName>
        <fullName evidence="3">Alpha/Beta hydrolase protein</fullName>
    </submittedName>
</protein>
<evidence type="ECO:0000313" key="4">
    <source>
        <dbReference type="Proteomes" id="UP001244011"/>
    </source>
</evidence>
<dbReference type="RefSeq" id="XP_060286900.1">
    <property type="nucleotide sequence ID" value="XM_060425153.1"/>
</dbReference>
<dbReference type="InterPro" id="IPR029058">
    <property type="entry name" value="AB_hydrolase_fold"/>
</dbReference>
<accession>A0AAJ0C707</accession>
<dbReference type="GO" id="GO:0016787">
    <property type="term" value="F:hydrolase activity"/>
    <property type="evidence" value="ECO:0007669"/>
    <property type="project" value="UniProtKB-KW"/>
</dbReference>
<dbReference type="EMBL" id="MU839000">
    <property type="protein sequence ID" value="KAK1770687.1"/>
    <property type="molecule type" value="Genomic_DNA"/>
</dbReference>
<keyword evidence="4" id="KW-1185">Reference proteome</keyword>
<dbReference type="Proteomes" id="UP001244011">
    <property type="component" value="Unassembled WGS sequence"/>
</dbReference>
<reference evidence="3" key="1">
    <citation type="submission" date="2023-06" db="EMBL/GenBank/DDBJ databases">
        <title>Genome-scale phylogeny and comparative genomics of the fungal order Sordariales.</title>
        <authorList>
            <consortium name="Lawrence Berkeley National Laboratory"/>
            <person name="Hensen N."/>
            <person name="Bonometti L."/>
            <person name="Westerberg I."/>
            <person name="Brannstrom I.O."/>
            <person name="Guillou S."/>
            <person name="Cros-Aarteil S."/>
            <person name="Calhoun S."/>
            <person name="Haridas S."/>
            <person name="Kuo A."/>
            <person name="Mondo S."/>
            <person name="Pangilinan J."/>
            <person name="Riley R."/>
            <person name="Labutti K."/>
            <person name="Andreopoulos B."/>
            <person name="Lipzen A."/>
            <person name="Chen C."/>
            <person name="Yanf M."/>
            <person name="Daum C."/>
            <person name="Ng V."/>
            <person name="Clum A."/>
            <person name="Steindorff A."/>
            <person name="Ohm R."/>
            <person name="Martin F."/>
            <person name="Silar P."/>
            <person name="Natvig D."/>
            <person name="Lalanne C."/>
            <person name="Gautier V."/>
            <person name="Ament-Velasquez S.L."/>
            <person name="Kruys A."/>
            <person name="Hutchinson M.I."/>
            <person name="Powell A.J."/>
            <person name="Barry K."/>
            <person name="Miller A.N."/>
            <person name="Grigoriev I.V."/>
            <person name="Debuchy R."/>
            <person name="Gladieux P."/>
            <person name="Thoren M.H."/>
            <person name="Johannesson H."/>
        </authorList>
    </citation>
    <scope>NUCLEOTIDE SEQUENCE</scope>
    <source>
        <strain evidence="3">8032-3</strain>
    </source>
</reference>
<feature type="region of interest" description="Disordered" evidence="1">
    <location>
        <begin position="1"/>
        <end position="22"/>
    </location>
</feature>
<evidence type="ECO:0000313" key="3">
    <source>
        <dbReference type="EMBL" id="KAK1770687.1"/>
    </source>
</evidence>
<dbReference type="InterPro" id="IPR001031">
    <property type="entry name" value="Thioesterase"/>
</dbReference>
<dbReference type="AlphaFoldDB" id="A0AAJ0C707"/>
<feature type="region of interest" description="Disordered" evidence="1">
    <location>
        <begin position="174"/>
        <end position="201"/>
    </location>
</feature>
<organism evidence="3 4">
    <name type="scientific">Phialemonium atrogriseum</name>
    <dbReference type="NCBI Taxonomy" id="1093897"/>
    <lineage>
        <taxon>Eukaryota</taxon>
        <taxon>Fungi</taxon>
        <taxon>Dikarya</taxon>
        <taxon>Ascomycota</taxon>
        <taxon>Pezizomycotina</taxon>
        <taxon>Sordariomycetes</taxon>
        <taxon>Sordariomycetidae</taxon>
        <taxon>Cephalothecales</taxon>
        <taxon>Cephalothecaceae</taxon>
        <taxon>Phialemonium</taxon>
    </lineage>
</organism>